<dbReference type="GO" id="GO:0006508">
    <property type="term" value="P:proteolysis"/>
    <property type="evidence" value="ECO:0007669"/>
    <property type="project" value="UniProtKB-KW"/>
</dbReference>
<name>W7TYN0_9STRA</name>
<dbReference type="OrthoDB" id="9880441at2759"/>
<dbReference type="SUPFAM" id="SSF53187">
    <property type="entry name" value="Zn-dependent exopeptidases"/>
    <property type="match status" value="1"/>
</dbReference>
<dbReference type="Gene3D" id="3.40.630.10">
    <property type="entry name" value="Zn peptidases"/>
    <property type="match status" value="1"/>
</dbReference>
<comment type="similarity">
    <text evidence="3 11">Belongs to the peptidase M18 family.</text>
</comment>
<gene>
    <name evidence="13" type="ORF">Naga_100236g6</name>
</gene>
<comment type="cofactor">
    <cofactor evidence="2">
        <name>Zn(2+)</name>
        <dbReference type="ChEBI" id="CHEBI:29105"/>
    </cofactor>
</comment>
<evidence type="ECO:0000313" key="14">
    <source>
        <dbReference type="Proteomes" id="UP000019335"/>
    </source>
</evidence>
<evidence type="ECO:0000256" key="5">
    <source>
        <dbReference type="ARBA" id="ARBA00022438"/>
    </source>
</evidence>
<evidence type="ECO:0000256" key="8">
    <source>
        <dbReference type="ARBA" id="ARBA00022801"/>
    </source>
</evidence>
<keyword evidence="6 11" id="KW-0645">Protease</keyword>
<dbReference type="CDD" id="cd05658">
    <property type="entry name" value="M18_DAP"/>
    <property type="match status" value="1"/>
</dbReference>
<organism evidence="13 14">
    <name type="scientific">Nannochloropsis gaditana</name>
    <dbReference type="NCBI Taxonomy" id="72520"/>
    <lineage>
        <taxon>Eukaryota</taxon>
        <taxon>Sar</taxon>
        <taxon>Stramenopiles</taxon>
        <taxon>Ochrophyta</taxon>
        <taxon>Eustigmatophyceae</taxon>
        <taxon>Eustigmatales</taxon>
        <taxon>Monodopsidaceae</taxon>
        <taxon>Nannochloropsis</taxon>
    </lineage>
</organism>
<keyword evidence="9 11" id="KW-0862">Zinc</keyword>
<dbReference type="SUPFAM" id="SSF101821">
    <property type="entry name" value="Aminopeptidase/glucanase lid domain"/>
    <property type="match status" value="1"/>
</dbReference>
<evidence type="ECO:0000256" key="10">
    <source>
        <dbReference type="ARBA" id="ARBA00023049"/>
    </source>
</evidence>
<comment type="catalytic activity">
    <reaction evidence="1">
        <text>Release of an N-terminal aspartate or glutamate from a peptide, with a preference for aspartate.</text>
        <dbReference type="EC" id="3.4.11.21"/>
    </reaction>
</comment>
<evidence type="ECO:0000256" key="2">
    <source>
        <dbReference type="ARBA" id="ARBA00001947"/>
    </source>
</evidence>
<evidence type="ECO:0000256" key="11">
    <source>
        <dbReference type="RuleBase" id="RU004386"/>
    </source>
</evidence>
<dbReference type="AlphaFoldDB" id="W7TYN0"/>
<dbReference type="PRINTS" id="PR00932">
    <property type="entry name" value="AMINO1PTASE"/>
</dbReference>
<keyword evidence="14" id="KW-1185">Reference proteome</keyword>
<dbReference type="GO" id="GO:0004177">
    <property type="term" value="F:aminopeptidase activity"/>
    <property type="evidence" value="ECO:0007669"/>
    <property type="project" value="UniProtKB-KW"/>
</dbReference>
<reference evidence="13 14" key="1">
    <citation type="journal article" date="2014" name="Mol. Plant">
        <title>Chromosome Scale Genome Assembly and Transcriptome Profiling of Nannochloropsis gaditana in Nitrogen Depletion.</title>
        <authorList>
            <person name="Corteggiani Carpinelli E."/>
            <person name="Telatin A."/>
            <person name="Vitulo N."/>
            <person name="Forcato C."/>
            <person name="D'Angelo M."/>
            <person name="Schiavon R."/>
            <person name="Vezzi A."/>
            <person name="Giacometti G.M."/>
            <person name="Morosinotto T."/>
            <person name="Valle G."/>
        </authorList>
    </citation>
    <scope>NUCLEOTIDE SEQUENCE [LARGE SCALE GENOMIC DNA]</scope>
    <source>
        <strain evidence="13 14">B-31</strain>
    </source>
</reference>
<sequence length="553" mass="60837">MTTSLPTPAEEKDIVDGLITFLNEAWTPFHAVQAAASRLRDAGFKELREGDAWGLKAGGKYYFTRNMTTLIAFAVGNKFQICQHSGQGGSGFTIIGAHTDSPCPKLKPVSKLTKSGYLSLSVVGYGGGLWHTWFDRDLSLAGRVLVRDPEGSTSARLVRIERPIVRIPNLAIHLQSDEERRGFAPNLQTHFPPVLASEIKAQLEATTHETGAQNVEEKSKQATSAVKAEEEQWPPMSQQHHPLLLKMLAEALGEGVAAESILDFELQLCDTQPSVVGGALREFVYSGRLDNLASSYQALTALIHSTQAAGTLNFETNVRLVALFDHEEVGSVSAQGAASSLLPDILRRIMATYPSGLVRSASEDEMARILHRSFIVSADMAHALHPNYESKHDPGLAPRMHGGLVLKHNVNQRYATNAVSAHIFRELARSARWSLDLRGYEPWMWEVPNGPCIVYGRRWPPATCSTDTSISGPSSSTIRVLRGIRGMQCVTSKLQDELDKVFVEALCGKEGANKRPKDRKSLRGQNKTRLFVCPLSVFLSSSLLETRDRYIPF</sequence>
<evidence type="ECO:0000256" key="3">
    <source>
        <dbReference type="ARBA" id="ARBA00008290"/>
    </source>
</evidence>
<evidence type="ECO:0000256" key="1">
    <source>
        <dbReference type="ARBA" id="ARBA00001335"/>
    </source>
</evidence>
<dbReference type="Gene3D" id="2.30.250.10">
    <property type="entry name" value="Aminopeptidase i, Domain 2"/>
    <property type="match status" value="1"/>
</dbReference>
<evidence type="ECO:0000256" key="12">
    <source>
        <dbReference type="SAM" id="MobiDB-lite"/>
    </source>
</evidence>
<dbReference type="Pfam" id="PF02127">
    <property type="entry name" value="Peptidase_M18"/>
    <property type="match status" value="1"/>
</dbReference>
<comment type="caution">
    <text evidence="13">The sequence shown here is derived from an EMBL/GenBank/DDBJ whole genome shotgun (WGS) entry which is preliminary data.</text>
</comment>
<dbReference type="PANTHER" id="PTHR28570:SF3">
    <property type="entry name" value="ASPARTYL AMINOPEPTIDASE"/>
    <property type="match status" value="1"/>
</dbReference>
<dbReference type="Proteomes" id="UP000019335">
    <property type="component" value="Chromosome 11"/>
</dbReference>
<dbReference type="GO" id="GO:0008270">
    <property type="term" value="F:zinc ion binding"/>
    <property type="evidence" value="ECO:0007669"/>
    <property type="project" value="InterPro"/>
</dbReference>
<proteinExistence type="inferred from homology"/>
<keyword evidence="7 11" id="KW-0479">Metal-binding</keyword>
<keyword evidence="5 11" id="KW-0031">Aminopeptidase</keyword>
<feature type="region of interest" description="Disordered" evidence="12">
    <location>
        <begin position="207"/>
        <end position="237"/>
    </location>
</feature>
<evidence type="ECO:0000256" key="9">
    <source>
        <dbReference type="ARBA" id="ARBA00022833"/>
    </source>
</evidence>
<dbReference type="NCBIfam" id="NF002759">
    <property type="entry name" value="PRK02813.1"/>
    <property type="match status" value="1"/>
</dbReference>
<dbReference type="GO" id="GO:0008237">
    <property type="term" value="F:metallopeptidase activity"/>
    <property type="evidence" value="ECO:0007669"/>
    <property type="project" value="UniProtKB-KW"/>
</dbReference>
<evidence type="ECO:0000313" key="13">
    <source>
        <dbReference type="EMBL" id="EWM25484.1"/>
    </source>
</evidence>
<keyword evidence="8 11" id="KW-0378">Hydrolase</keyword>
<keyword evidence="10 11" id="KW-0482">Metalloprotease</keyword>
<dbReference type="GO" id="GO:0005737">
    <property type="term" value="C:cytoplasm"/>
    <property type="evidence" value="ECO:0007669"/>
    <property type="project" value="UniProtKB-ARBA"/>
</dbReference>
<evidence type="ECO:0000256" key="4">
    <source>
        <dbReference type="ARBA" id="ARBA00011965"/>
    </source>
</evidence>
<dbReference type="InterPro" id="IPR001948">
    <property type="entry name" value="Peptidase_M18"/>
</dbReference>
<dbReference type="PANTHER" id="PTHR28570">
    <property type="entry name" value="ASPARTYL AMINOPEPTIDASE"/>
    <property type="match status" value="1"/>
</dbReference>
<dbReference type="EMBL" id="AZIL01000932">
    <property type="protein sequence ID" value="EWM25484.1"/>
    <property type="molecule type" value="Genomic_DNA"/>
</dbReference>
<evidence type="ECO:0000256" key="7">
    <source>
        <dbReference type="ARBA" id="ARBA00022723"/>
    </source>
</evidence>
<accession>W7TYN0</accession>
<dbReference type="EC" id="3.4.11.21" evidence="4"/>
<dbReference type="InterPro" id="IPR023358">
    <property type="entry name" value="Peptidase_M18_dom2"/>
</dbReference>
<dbReference type="FunFam" id="2.30.250.10:FF:000001">
    <property type="entry name" value="Aspartyl aminopeptidase 1"/>
    <property type="match status" value="1"/>
</dbReference>
<evidence type="ECO:0000256" key="6">
    <source>
        <dbReference type="ARBA" id="ARBA00022670"/>
    </source>
</evidence>
<protein>
    <recommendedName>
        <fullName evidence="4">aspartyl aminopeptidase</fullName>
        <ecNumber evidence="4">3.4.11.21</ecNumber>
    </recommendedName>
</protein>